<dbReference type="Gene3D" id="3.40.50.980">
    <property type="match status" value="2"/>
</dbReference>
<feature type="domain" description="Condensation" evidence="2">
    <location>
        <begin position="12"/>
        <end position="442"/>
    </location>
</feature>
<evidence type="ECO:0000259" key="2">
    <source>
        <dbReference type="Pfam" id="PF00668"/>
    </source>
</evidence>
<dbReference type="InterPro" id="IPR000873">
    <property type="entry name" value="AMP-dep_synth/lig_dom"/>
</dbReference>
<dbReference type="RefSeq" id="WP_170970626.1">
    <property type="nucleotide sequence ID" value="NZ_OCNE01000016.1"/>
</dbReference>
<dbReference type="GO" id="GO:0031177">
    <property type="term" value="F:phosphopantetheine binding"/>
    <property type="evidence" value="ECO:0007669"/>
    <property type="project" value="TreeGrafter"/>
</dbReference>
<dbReference type="EMBL" id="OCNE01000016">
    <property type="protein sequence ID" value="SOD64434.1"/>
    <property type="molecule type" value="Genomic_DNA"/>
</dbReference>
<feature type="non-terminal residue" evidence="3">
    <location>
        <position position="553"/>
    </location>
</feature>
<feature type="domain" description="AMP-dependent synthetase/ligase" evidence="1">
    <location>
        <begin position="463"/>
        <end position="553"/>
    </location>
</feature>
<dbReference type="AlphaFoldDB" id="A0A286E0L3"/>
<name>A0A286E0L3_9ACTN</name>
<keyword evidence="4" id="KW-1185">Reference proteome</keyword>
<dbReference type="SUPFAM" id="SSF52777">
    <property type="entry name" value="CoA-dependent acyltransferases"/>
    <property type="match status" value="2"/>
</dbReference>
<evidence type="ECO:0000313" key="4">
    <source>
        <dbReference type="Proteomes" id="UP000219072"/>
    </source>
</evidence>
<dbReference type="GO" id="GO:0009366">
    <property type="term" value="C:enterobactin synthetase complex"/>
    <property type="evidence" value="ECO:0007669"/>
    <property type="project" value="TreeGrafter"/>
</dbReference>
<dbReference type="GO" id="GO:0005829">
    <property type="term" value="C:cytosol"/>
    <property type="evidence" value="ECO:0007669"/>
    <property type="project" value="TreeGrafter"/>
</dbReference>
<dbReference type="PANTHER" id="PTHR45527">
    <property type="entry name" value="NONRIBOSOMAL PEPTIDE SYNTHETASE"/>
    <property type="match status" value="1"/>
</dbReference>
<evidence type="ECO:0000259" key="1">
    <source>
        <dbReference type="Pfam" id="PF00501"/>
    </source>
</evidence>
<dbReference type="Gene3D" id="3.30.559.10">
    <property type="entry name" value="Chloramphenicol acetyltransferase-like domain"/>
    <property type="match status" value="1"/>
</dbReference>
<proteinExistence type="predicted"/>
<accession>A0A286E0L3</accession>
<dbReference type="InterPro" id="IPR001242">
    <property type="entry name" value="Condensation_dom"/>
</dbReference>
<gene>
    <name evidence="3" type="ORF">SAMN06297387_116158</name>
</gene>
<dbReference type="GO" id="GO:0047527">
    <property type="term" value="F:2,3-dihydroxybenzoate-serine ligase activity"/>
    <property type="evidence" value="ECO:0007669"/>
    <property type="project" value="TreeGrafter"/>
</dbReference>
<evidence type="ECO:0000313" key="3">
    <source>
        <dbReference type="EMBL" id="SOD64434.1"/>
    </source>
</evidence>
<dbReference type="Proteomes" id="UP000219072">
    <property type="component" value="Unassembled WGS sequence"/>
</dbReference>
<dbReference type="GO" id="GO:0043041">
    <property type="term" value="P:amino acid activation for nonribosomal peptide biosynthetic process"/>
    <property type="evidence" value="ECO:0007669"/>
    <property type="project" value="TreeGrafter"/>
</dbReference>
<dbReference type="Pfam" id="PF00668">
    <property type="entry name" value="Condensation"/>
    <property type="match status" value="1"/>
</dbReference>
<dbReference type="Pfam" id="PF00501">
    <property type="entry name" value="AMP-binding"/>
    <property type="match status" value="1"/>
</dbReference>
<dbReference type="GO" id="GO:0009239">
    <property type="term" value="P:enterobactin biosynthetic process"/>
    <property type="evidence" value="ECO:0007669"/>
    <property type="project" value="TreeGrafter"/>
</dbReference>
<dbReference type="SUPFAM" id="SSF56801">
    <property type="entry name" value="Acetyl-CoA synthetase-like"/>
    <property type="match status" value="1"/>
</dbReference>
<dbReference type="PANTHER" id="PTHR45527:SF1">
    <property type="entry name" value="FATTY ACID SYNTHASE"/>
    <property type="match status" value="1"/>
</dbReference>
<dbReference type="Gene3D" id="3.30.559.30">
    <property type="entry name" value="Nonribosomal peptide synthetase, condensation domain"/>
    <property type="match status" value="1"/>
</dbReference>
<dbReference type="InterPro" id="IPR023213">
    <property type="entry name" value="CAT-like_dom_sf"/>
</dbReference>
<organism evidence="3 4">
    <name type="scientific">Streptomyces zhaozhouensis</name>
    <dbReference type="NCBI Taxonomy" id="1300267"/>
    <lineage>
        <taxon>Bacteria</taxon>
        <taxon>Bacillati</taxon>
        <taxon>Actinomycetota</taxon>
        <taxon>Actinomycetes</taxon>
        <taxon>Kitasatosporales</taxon>
        <taxon>Streptomycetaceae</taxon>
        <taxon>Streptomyces</taxon>
    </lineage>
</organism>
<protein>
    <submittedName>
        <fullName evidence="3">AMP-binding enzyme</fullName>
    </submittedName>
</protein>
<reference evidence="3 4" key="1">
    <citation type="submission" date="2017-09" db="EMBL/GenBank/DDBJ databases">
        <authorList>
            <person name="Ehlers B."/>
            <person name="Leendertz F.H."/>
        </authorList>
    </citation>
    <scope>NUCLEOTIDE SEQUENCE [LARGE SCALE GENOMIC DNA]</scope>
    <source>
        <strain evidence="3 4">CGMCC 4.7095</strain>
    </source>
</reference>
<sequence>MTEVESAAIRHALTDAQSEVWLAQQLDPGSAHYNVGVRLDFSAPVDPEILAAAVDRALADTAAMRCRFGLDGGDPHQVPLAPDETPLRLLELPGHQPEDVDAWIRRDLADPLDLLADQLQRYTLLTLADGRHILYLRYHHILLDGFSLILHLRRLAEIYSALAAGRECPPPAFGDLADLVRDERAYRASGQYREDRAYWLDSLSDHPDPVSLGGRFAPSAPSVLRRTAELSASQAAALRGTARRGQAPWSLAVIAATAAFLHGMTSRDDLMLALPVTARTGRTALTTPGMTANELPLRLRVRPSMSFAELLEATAEQTSRAVRHHRFRGEELRRELGVTAPEALRGPMVNIVSYQDELAFGEVTAKIGRPSRNRARDLNLIFSGAPHGGVRMDLDANPNVYDEDQLASLQDRFLRFVHTVTTDGDRPLGRLNLLTPEERRQLPALWSGPTTNATPPVDVVALFEERAAAAPDAIALVDANEQGSYGELNARANQIARWLREQGAGPERFVAVDMPRGVEAVTALLGVLKSGAAYLPLDPDYPAERTTHILTDA</sequence>
<dbReference type="GO" id="GO:0008610">
    <property type="term" value="P:lipid biosynthetic process"/>
    <property type="evidence" value="ECO:0007669"/>
    <property type="project" value="UniProtKB-ARBA"/>
</dbReference>